<dbReference type="PANTHER" id="PTHR33204">
    <property type="entry name" value="TRANSCRIPTIONAL REGULATOR, MARR FAMILY"/>
    <property type="match status" value="1"/>
</dbReference>
<proteinExistence type="predicted"/>
<accession>A0A433X5P9</accession>
<evidence type="ECO:0000313" key="6">
    <source>
        <dbReference type="Proteomes" id="UP000281547"/>
    </source>
</evidence>
<gene>
    <name evidence="5" type="ORF">EMQ25_14970</name>
</gene>
<keyword evidence="6" id="KW-1185">Reference proteome</keyword>
<dbReference type="InterPro" id="IPR036390">
    <property type="entry name" value="WH_DNA-bd_sf"/>
</dbReference>
<keyword evidence="3" id="KW-0804">Transcription</keyword>
<keyword evidence="2" id="KW-0238">DNA-binding</keyword>
<dbReference type="EMBL" id="RZNJ01000005">
    <property type="protein sequence ID" value="RUT29416.1"/>
    <property type="molecule type" value="Genomic_DNA"/>
</dbReference>
<dbReference type="RefSeq" id="WP_127189405.1">
    <property type="nucleotide sequence ID" value="NZ_RZNJ01000005.1"/>
</dbReference>
<evidence type="ECO:0000256" key="1">
    <source>
        <dbReference type="ARBA" id="ARBA00023015"/>
    </source>
</evidence>
<keyword evidence="1" id="KW-0805">Transcription regulation</keyword>
<dbReference type="OrthoDB" id="9800350at2"/>
<protein>
    <submittedName>
        <fullName evidence="5">Transcriptional regulator</fullName>
    </submittedName>
</protein>
<dbReference type="AlphaFoldDB" id="A0A433X5P9"/>
<feature type="domain" description="HTH hxlR-type" evidence="4">
    <location>
        <begin position="12"/>
        <end position="111"/>
    </location>
</feature>
<dbReference type="InterPro" id="IPR002577">
    <property type="entry name" value="HTH_HxlR"/>
</dbReference>
<organism evidence="5 6">
    <name type="scientific">Arsenicitalea aurantiaca</name>
    <dbReference type="NCBI Taxonomy" id="1783274"/>
    <lineage>
        <taxon>Bacteria</taxon>
        <taxon>Pseudomonadati</taxon>
        <taxon>Pseudomonadota</taxon>
        <taxon>Alphaproteobacteria</taxon>
        <taxon>Hyphomicrobiales</taxon>
        <taxon>Devosiaceae</taxon>
        <taxon>Arsenicitalea</taxon>
    </lineage>
</organism>
<evidence type="ECO:0000256" key="3">
    <source>
        <dbReference type="ARBA" id="ARBA00023163"/>
    </source>
</evidence>
<dbReference type="Gene3D" id="1.10.10.10">
    <property type="entry name" value="Winged helix-like DNA-binding domain superfamily/Winged helix DNA-binding domain"/>
    <property type="match status" value="1"/>
</dbReference>
<reference evidence="5 6" key="1">
    <citation type="journal article" date="2016" name="Int. J. Syst. Evol. Microbiol.">
        <title>Arsenicitalea aurantiaca gen. nov., sp. nov., a new member of the family Hyphomicrobiaceae, isolated from high-arsenic sediment.</title>
        <authorList>
            <person name="Mu Y."/>
            <person name="Zhou L."/>
            <person name="Zeng X.C."/>
            <person name="Liu L."/>
            <person name="Pan Y."/>
            <person name="Chen X."/>
            <person name="Wang J."/>
            <person name="Li S."/>
            <person name="Li W.J."/>
            <person name="Wang Y."/>
        </authorList>
    </citation>
    <scope>NUCLEOTIDE SEQUENCE [LARGE SCALE GENOMIC DNA]</scope>
    <source>
        <strain evidence="5 6">42-50</strain>
    </source>
</reference>
<dbReference type="PANTHER" id="PTHR33204:SF39">
    <property type="entry name" value="TRANSCRIPTIONAL REGULATORY PROTEIN"/>
    <property type="match status" value="1"/>
</dbReference>
<dbReference type="PROSITE" id="PS51118">
    <property type="entry name" value="HTH_HXLR"/>
    <property type="match status" value="1"/>
</dbReference>
<dbReference type="SUPFAM" id="SSF46785">
    <property type="entry name" value="Winged helix' DNA-binding domain"/>
    <property type="match status" value="1"/>
</dbReference>
<evidence type="ECO:0000256" key="2">
    <source>
        <dbReference type="ARBA" id="ARBA00023125"/>
    </source>
</evidence>
<sequence length="140" mass="15943">MKSHPPERTDTCTAMGDILNRIGDKWSVMIVGQLNGRTLRFNELRHAIGGISQRMLTLTLRNLERDGLVTRTVYPEIPPRVEYALTELGRTLTRPIDALWTWADTNQAAVREARELYDARVKSVGETGQRPERRYAGAEH</sequence>
<evidence type="ECO:0000259" key="4">
    <source>
        <dbReference type="PROSITE" id="PS51118"/>
    </source>
</evidence>
<dbReference type="Proteomes" id="UP000281547">
    <property type="component" value="Unassembled WGS sequence"/>
</dbReference>
<dbReference type="InterPro" id="IPR036388">
    <property type="entry name" value="WH-like_DNA-bd_sf"/>
</dbReference>
<dbReference type="Pfam" id="PF01638">
    <property type="entry name" value="HxlR"/>
    <property type="match status" value="1"/>
</dbReference>
<dbReference type="GO" id="GO:0003677">
    <property type="term" value="F:DNA binding"/>
    <property type="evidence" value="ECO:0007669"/>
    <property type="project" value="UniProtKB-KW"/>
</dbReference>
<name>A0A433X5P9_9HYPH</name>
<evidence type="ECO:0000313" key="5">
    <source>
        <dbReference type="EMBL" id="RUT29416.1"/>
    </source>
</evidence>
<comment type="caution">
    <text evidence="5">The sequence shown here is derived from an EMBL/GenBank/DDBJ whole genome shotgun (WGS) entry which is preliminary data.</text>
</comment>